<dbReference type="STRING" id="945553.A0A0D2NTC3"/>
<evidence type="ECO:0000313" key="3">
    <source>
        <dbReference type="Proteomes" id="UP000054270"/>
    </source>
</evidence>
<sequence>MPTFAELKAKAAGAANTGKEKFNNVRDRNTSVPMAKTNWDPYSGESAPPPPPPRSLVNNSTKPKPLAPLPPPPSRTSSAALSASSTSQSRSVSPSPPAQRGPVSSAPPPPPRTRATGPLALPPRTSAASHSDIAAHVPSPAAGGGPPPIVRSTRPGINPRRVTPTIHSETDTIDWTNLTPEDKQVFFSWLDEFFANFAPPPTVKPDNTGSVGGVSQHSHGPPPLRASTKPSTWSHPSAGCA</sequence>
<feature type="compositionally biased region" description="Pro residues" evidence="1">
    <location>
        <begin position="94"/>
        <end position="112"/>
    </location>
</feature>
<feature type="compositionally biased region" description="Basic and acidic residues" evidence="1">
    <location>
        <begin position="18"/>
        <end position="29"/>
    </location>
</feature>
<feature type="compositionally biased region" description="Low complexity" evidence="1">
    <location>
        <begin position="75"/>
        <end position="93"/>
    </location>
</feature>
<evidence type="ECO:0000256" key="1">
    <source>
        <dbReference type="SAM" id="MobiDB-lite"/>
    </source>
</evidence>
<gene>
    <name evidence="2" type="ORF">HYPSUDRAFT_664574</name>
</gene>
<name>A0A0D2NTC3_HYPSF</name>
<dbReference type="OrthoDB" id="3357271at2759"/>
<evidence type="ECO:0000313" key="2">
    <source>
        <dbReference type="EMBL" id="KJA22109.1"/>
    </source>
</evidence>
<dbReference type="EMBL" id="KN817552">
    <property type="protein sequence ID" value="KJA22109.1"/>
    <property type="molecule type" value="Genomic_DNA"/>
</dbReference>
<proteinExistence type="predicted"/>
<reference evidence="3" key="1">
    <citation type="submission" date="2014-04" db="EMBL/GenBank/DDBJ databases">
        <title>Evolutionary Origins and Diversification of the Mycorrhizal Mutualists.</title>
        <authorList>
            <consortium name="DOE Joint Genome Institute"/>
            <consortium name="Mycorrhizal Genomics Consortium"/>
            <person name="Kohler A."/>
            <person name="Kuo A."/>
            <person name="Nagy L.G."/>
            <person name="Floudas D."/>
            <person name="Copeland A."/>
            <person name="Barry K.W."/>
            <person name="Cichocki N."/>
            <person name="Veneault-Fourrey C."/>
            <person name="LaButti K."/>
            <person name="Lindquist E.A."/>
            <person name="Lipzen A."/>
            <person name="Lundell T."/>
            <person name="Morin E."/>
            <person name="Murat C."/>
            <person name="Riley R."/>
            <person name="Ohm R."/>
            <person name="Sun H."/>
            <person name="Tunlid A."/>
            <person name="Henrissat B."/>
            <person name="Grigoriev I.V."/>
            <person name="Hibbett D.S."/>
            <person name="Martin F."/>
        </authorList>
    </citation>
    <scope>NUCLEOTIDE SEQUENCE [LARGE SCALE GENOMIC DNA]</scope>
    <source>
        <strain evidence="3">FD-334 SS-4</strain>
    </source>
</reference>
<feature type="compositionally biased region" description="Pro residues" evidence="1">
    <location>
        <begin position="65"/>
        <end position="74"/>
    </location>
</feature>
<dbReference type="Proteomes" id="UP000054270">
    <property type="component" value="Unassembled WGS sequence"/>
</dbReference>
<protein>
    <submittedName>
        <fullName evidence="2">Uncharacterized protein</fullName>
    </submittedName>
</protein>
<feature type="region of interest" description="Disordered" evidence="1">
    <location>
        <begin position="200"/>
        <end position="241"/>
    </location>
</feature>
<feature type="region of interest" description="Disordered" evidence="1">
    <location>
        <begin position="1"/>
        <end position="165"/>
    </location>
</feature>
<accession>A0A0D2NTC3</accession>
<organism evidence="2 3">
    <name type="scientific">Hypholoma sublateritium (strain FD-334 SS-4)</name>
    <dbReference type="NCBI Taxonomy" id="945553"/>
    <lineage>
        <taxon>Eukaryota</taxon>
        <taxon>Fungi</taxon>
        <taxon>Dikarya</taxon>
        <taxon>Basidiomycota</taxon>
        <taxon>Agaricomycotina</taxon>
        <taxon>Agaricomycetes</taxon>
        <taxon>Agaricomycetidae</taxon>
        <taxon>Agaricales</taxon>
        <taxon>Agaricineae</taxon>
        <taxon>Strophariaceae</taxon>
        <taxon>Hypholoma</taxon>
    </lineage>
</organism>
<dbReference type="AlphaFoldDB" id="A0A0D2NTC3"/>
<dbReference type="OMA" id="DWTNISA"/>
<keyword evidence="3" id="KW-1185">Reference proteome</keyword>